<feature type="region of interest" description="Disordered" evidence="1">
    <location>
        <begin position="42"/>
        <end position="87"/>
    </location>
</feature>
<name>A0A381FBQ9_9FLAO</name>
<dbReference type="KEGG" id="cil:EG358_08465"/>
<accession>A0A381FBQ9</accession>
<keyword evidence="4" id="KW-1185">Reference proteome</keyword>
<proteinExistence type="predicted"/>
<evidence type="ECO:0000313" key="4">
    <source>
        <dbReference type="Proteomes" id="UP000185725"/>
    </source>
</evidence>
<dbReference type="RefSeq" id="WP_076561641.1">
    <property type="nucleotide sequence ID" value="NZ_CP033929.1"/>
</dbReference>
<evidence type="ECO:0008006" key="6">
    <source>
        <dbReference type="Google" id="ProtNLM"/>
    </source>
</evidence>
<evidence type="ECO:0000313" key="3">
    <source>
        <dbReference type="EMBL" id="SUX43995.1"/>
    </source>
</evidence>
<evidence type="ECO:0000313" key="5">
    <source>
        <dbReference type="Proteomes" id="UP000255231"/>
    </source>
</evidence>
<dbReference type="EMBL" id="FTMF01000010">
    <property type="protein sequence ID" value="SIQ95104.1"/>
    <property type="molecule type" value="Genomic_DNA"/>
</dbReference>
<organism evidence="3 5">
    <name type="scientific">Chryseobacterium indoltheticum</name>
    <dbReference type="NCBI Taxonomy" id="254"/>
    <lineage>
        <taxon>Bacteria</taxon>
        <taxon>Pseudomonadati</taxon>
        <taxon>Bacteroidota</taxon>
        <taxon>Flavobacteriia</taxon>
        <taxon>Flavobacteriales</taxon>
        <taxon>Weeksellaceae</taxon>
        <taxon>Chryseobacterium group</taxon>
        <taxon>Chryseobacterium</taxon>
    </lineage>
</organism>
<sequence>MKKYISILSLLTILALQSCERIGAGADTEKPEKPLMKDFLRATEKQSSDDDASTVFSREANEYNLDTGDDDEPRKDKQHWRTIRDSL</sequence>
<dbReference type="Proteomes" id="UP000255231">
    <property type="component" value="Unassembled WGS sequence"/>
</dbReference>
<dbReference type="Proteomes" id="UP000185725">
    <property type="component" value="Unassembled WGS sequence"/>
</dbReference>
<dbReference type="EMBL" id="UFVS01000001">
    <property type="protein sequence ID" value="SUX43995.1"/>
    <property type="molecule type" value="Genomic_DNA"/>
</dbReference>
<reference evidence="2 4" key="1">
    <citation type="submission" date="2017-01" db="EMBL/GenBank/DDBJ databases">
        <authorList>
            <person name="Varghese N."/>
            <person name="Submissions S."/>
        </authorList>
    </citation>
    <scope>NUCLEOTIDE SEQUENCE [LARGE SCALE GENOMIC DNA]</scope>
    <source>
        <strain evidence="2 4">ATCC 27950</strain>
    </source>
</reference>
<evidence type="ECO:0000313" key="2">
    <source>
        <dbReference type="EMBL" id="SIQ95104.1"/>
    </source>
</evidence>
<reference evidence="3 5" key="2">
    <citation type="submission" date="2018-06" db="EMBL/GenBank/DDBJ databases">
        <authorList>
            <consortium name="Pathogen Informatics"/>
            <person name="Doyle S."/>
        </authorList>
    </citation>
    <scope>NUCLEOTIDE SEQUENCE [LARGE SCALE GENOMIC DNA]</scope>
    <source>
        <strain evidence="3 5">NCTC13560</strain>
    </source>
</reference>
<evidence type="ECO:0000256" key="1">
    <source>
        <dbReference type="SAM" id="MobiDB-lite"/>
    </source>
</evidence>
<dbReference type="AlphaFoldDB" id="A0A381FBQ9"/>
<gene>
    <name evidence="3" type="ORF">NCTC13560_02309</name>
    <name evidence="2" type="ORF">SAMN05421682_110129</name>
</gene>
<protein>
    <recommendedName>
        <fullName evidence="6">Lipoprotein</fullName>
    </recommendedName>
</protein>
<dbReference type="PROSITE" id="PS51257">
    <property type="entry name" value="PROKAR_LIPOPROTEIN"/>
    <property type="match status" value="1"/>
</dbReference>
<dbReference type="GeneID" id="303673729"/>
<dbReference type="OrthoDB" id="1262304at2"/>